<evidence type="ECO:0000313" key="2">
    <source>
        <dbReference type="EMBL" id="GGL71543.1"/>
    </source>
</evidence>
<name>A0A830F7Q5_9EURY</name>
<protein>
    <submittedName>
        <fullName evidence="2">Uncharacterized protein</fullName>
    </submittedName>
</protein>
<reference evidence="2" key="2">
    <citation type="submission" date="2020-09" db="EMBL/GenBank/DDBJ databases">
        <authorList>
            <person name="Sun Q."/>
            <person name="Ohkuma M."/>
        </authorList>
    </citation>
    <scope>NUCLEOTIDE SEQUENCE</scope>
    <source>
        <strain evidence="2">JCM 19596</strain>
    </source>
</reference>
<sequence>MGPGRVVDAPEVVGRDVAREEPNRGVRVDREDVGDRTGPEDVSEGGDEFAHTNQYE</sequence>
<gene>
    <name evidence="2" type="ORF">GCM10009039_31980</name>
</gene>
<organism evidence="2 3">
    <name type="scientific">Halocalculus aciditolerans</name>
    <dbReference type="NCBI Taxonomy" id="1383812"/>
    <lineage>
        <taxon>Archaea</taxon>
        <taxon>Methanobacteriati</taxon>
        <taxon>Methanobacteriota</taxon>
        <taxon>Stenosarchaea group</taxon>
        <taxon>Halobacteria</taxon>
        <taxon>Halobacteriales</taxon>
        <taxon>Halobacteriaceae</taxon>
        <taxon>Halocalculus</taxon>
    </lineage>
</organism>
<comment type="caution">
    <text evidence="2">The sequence shown here is derived from an EMBL/GenBank/DDBJ whole genome shotgun (WGS) entry which is preliminary data.</text>
</comment>
<dbReference type="EMBL" id="BMPG01000006">
    <property type="protein sequence ID" value="GGL71543.1"/>
    <property type="molecule type" value="Genomic_DNA"/>
</dbReference>
<reference evidence="2" key="1">
    <citation type="journal article" date="2014" name="Int. J. Syst. Evol. Microbiol.">
        <title>Complete genome sequence of Corynebacterium casei LMG S-19264T (=DSM 44701T), isolated from a smear-ripened cheese.</title>
        <authorList>
            <consortium name="US DOE Joint Genome Institute (JGI-PGF)"/>
            <person name="Walter F."/>
            <person name="Albersmeier A."/>
            <person name="Kalinowski J."/>
            <person name="Ruckert C."/>
        </authorList>
    </citation>
    <scope>NUCLEOTIDE SEQUENCE</scope>
    <source>
        <strain evidence="2">JCM 19596</strain>
    </source>
</reference>
<evidence type="ECO:0000256" key="1">
    <source>
        <dbReference type="SAM" id="MobiDB-lite"/>
    </source>
</evidence>
<accession>A0A830F7Q5</accession>
<proteinExistence type="predicted"/>
<keyword evidence="3" id="KW-1185">Reference proteome</keyword>
<evidence type="ECO:0000313" key="3">
    <source>
        <dbReference type="Proteomes" id="UP000607197"/>
    </source>
</evidence>
<dbReference type="AlphaFoldDB" id="A0A830F7Q5"/>
<feature type="compositionally biased region" description="Basic and acidic residues" evidence="1">
    <location>
        <begin position="13"/>
        <end position="39"/>
    </location>
</feature>
<feature type="region of interest" description="Disordered" evidence="1">
    <location>
        <begin position="1"/>
        <end position="56"/>
    </location>
</feature>
<dbReference type="Proteomes" id="UP000607197">
    <property type="component" value="Unassembled WGS sequence"/>
</dbReference>